<dbReference type="Pfam" id="PF06564">
    <property type="entry name" value="CBP_BcsQ"/>
    <property type="match status" value="1"/>
</dbReference>
<dbReference type="KEGG" id="xyk:GT347_13590"/>
<dbReference type="Proteomes" id="UP000464787">
    <property type="component" value="Chromosome"/>
</dbReference>
<protein>
    <submittedName>
        <fullName evidence="1">Cellulose synthase operon protein YhjQ</fullName>
    </submittedName>
</protein>
<proteinExistence type="predicted"/>
<dbReference type="InterPro" id="IPR027417">
    <property type="entry name" value="P-loop_NTPase"/>
</dbReference>
<gene>
    <name evidence="1" type="primary">yhjQ</name>
    <name evidence="1" type="ORF">GT347_13590</name>
</gene>
<dbReference type="CDD" id="cd02042">
    <property type="entry name" value="ParAB_family"/>
    <property type="match status" value="1"/>
</dbReference>
<accession>A0A857J837</accession>
<sequence>MKVLAIASAKGGVGKTTVAANLASAMSHAGQPVLVADLDPQNALRLHFGLDPEGIDGMSRATLAGAPWRASCERSDRGVAVMSYGVLNEDDRALFEEHLAAHPDWLQAHLASLGMVRHAIVLLDTPPGPSVYLRQALAAADMALLVNLPDAASYASLPMMEGLIDSYTTHNPRFGGHMHLINQGDATRRLSADVAQVMRGQFGDRYVGLVHRDQVVAEALAYDQSVFDYAIDSQAAADLTEIARTVLTRLAAGAPAP</sequence>
<dbReference type="SUPFAM" id="SSF52540">
    <property type="entry name" value="P-loop containing nucleoside triphosphate hydrolases"/>
    <property type="match status" value="1"/>
</dbReference>
<dbReference type="PANTHER" id="PTHR13696">
    <property type="entry name" value="P-LOOP CONTAINING NUCLEOSIDE TRIPHOSPHATE HYDROLASE"/>
    <property type="match status" value="1"/>
</dbReference>
<organism evidence="1 2">
    <name type="scientific">Xylophilus rhododendri</name>
    <dbReference type="NCBI Taxonomy" id="2697032"/>
    <lineage>
        <taxon>Bacteria</taxon>
        <taxon>Pseudomonadati</taxon>
        <taxon>Pseudomonadota</taxon>
        <taxon>Betaproteobacteria</taxon>
        <taxon>Burkholderiales</taxon>
        <taxon>Xylophilus</taxon>
    </lineage>
</organism>
<evidence type="ECO:0000313" key="1">
    <source>
        <dbReference type="EMBL" id="QHI98928.1"/>
    </source>
</evidence>
<dbReference type="InterPro" id="IPR017746">
    <property type="entry name" value="Cellulose_synthase_operon_BcsQ"/>
</dbReference>
<dbReference type="RefSeq" id="WP_160552572.1">
    <property type="nucleotide sequence ID" value="NZ_CP047650.1"/>
</dbReference>
<keyword evidence="2" id="KW-1185">Reference proteome</keyword>
<dbReference type="Gene3D" id="3.40.50.300">
    <property type="entry name" value="P-loop containing nucleotide triphosphate hydrolases"/>
    <property type="match status" value="1"/>
</dbReference>
<name>A0A857J837_9BURK</name>
<dbReference type="NCBIfam" id="TIGR03371">
    <property type="entry name" value="cellulose_yhjQ"/>
    <property type="match status" value="1"/>
</dbReference>
<dbReference type="PANTHER" id="PTHR13696:SF99">
    <property type="entry name" value="COBYRINIC ACID AC-DIAMIDE SYNTHASE"/>
    <property type="match status" value="1"/>
</dbReference>
<reference evidence="1 2" key="1">
    <citation type="submission" date="2020-01" db="EMBL/GenBank/DDBJ databases">
        <title>Genome sequencing of strain KACC 21265.</title>
        <authorList>
            <person name="Heo J."/>
            <person name="Kim S.-J."/>
            <person name="Kim J.-S."/>
            <person name="Hong S.-B."/>
            <person name="Kwon S.-W."/>
        </authorList>
    </citation>
    <scope>NUCLEOTIDE SEQUENCE [LARGE SCALE GENOMIC DNA]</scope>
    <source>
        <strain evidence="1 2">KACC 21265</strain>
    </source>
</reference>
<evidence type="ECO:0000313" key="2">
    <source>
        <dbReference type="Proteomes" id="UP000464787"/>
    </source>
</evidence>
<dbReference type="InterPro" id="IPR050678">
    <property type="entry name" value="DNA_Partitioning_ATPase"/>
</dbReference>
<dbReference type="EMBL" id="CP047650">
    <property type="protein sequence ID" value="QHI98928.1"/>
    <property type="molecule type" value="Genomic_DNA"/>
</dbReference>
<dbReference type="AlphaFoldDB" id="A0A857J837"/>